<dbReference type="Pfam" id="PF13160">
    <property type="entry name" value="DUF3995"/>
    <property type="match status" value="1"/>
</dbReference>
<reference evidence="2 3" key="1">
    <citation type="submission" date="2024-09" db="EMBL/GenBank/DDBJ databases">
        <authorList>
            <person name="Sun Q."/>
            <person name="Mori K."/>
        </authorList>
    </citation>
    <scope>NUCLEOTIDE SEQUENCE [LARGE SCALE GENOMIC DNA]</scope>
    <source>
        <strain evidence="2 3">CECT 8726</strain>
    </source>
</reference>
<dbReference type="InterPro" id="IPR025058">
    <property type="entry name" value="DUF3995"/>
</dbReference>
<evidence type="ECO:0000256" key="1">
    <source>
        <dbReference type="SAM" id="Phobius"/>
    </source>
</evidence>
<feature type="transmembrane region" description="Helical" evidence="1">
    <location>
        <begin position="51"/>
        <end position="74"/>
    </location>
</feature>
<dbReference type="RefSeq" id="WP_213890785.1">
    <property type="nucleotide sequence ID" value="NZ_JAGFNU010000014.1"/>
</dbReference>
<keyword evidence="1" id="KW-0812">Transmembrane</keyword>
<name>A0ABV5JCF6_9RHOB</name>
<dbReference type="Proteomes" id="UP001589683">
    <property type="component" value="Unassembled WGS sequence"/>
</dbReference>
<protein>
    <submittedName>
        <fullName evidence="2">DUF3995 domain-containing protein</fullName>
    </submittedName>
</protein>
<dbReference type="EMBL" id="JBHMEA010000015">
    <property type="protein sequence ID" value="MFB9231137.1"/>
    <property type="molecule type" value="Genomic_DNA"/>
</dbReference>
<accession>A0ABV5JCF6</accession>
<evidence type="ECO:0000313" key="2">
    <source>
        <dbReference type="EMBL" id="MFB9231137.1"/>
    </source>
</evidence>
<gene>
    <name evidence="2" type="ORF">ACFFUT_04960</name>
</gene>
<evidence type="ECO:0000313" key="3">
    <source>
        <dbReference type="Proteomes" id="UP001589683"/>
    </source>
</evidence>
<keyword evidence="3" id="KW-1185">Reference proteome</keyword>
<keyword evidence="1" id="KW-1133">Transmembrane helix</keyword>
<organism evidence="2 3">
    <name type="scientific">Pseudohalocynthiibacter aestuariivivens</name>
    <dbReference type="NCBI Taxonomy" id="1591409"/>
    <lineage>
        <taxon>Bacteria</taxon>
        <taxon>Pseudomonadati</taxon>
        <taxon>Pseudomonadota</taxon>
        <taxon>Alphaproteobacteria</taxon>
        <taxon>Rhodobacterales</taxon>
        <taxon>Paracoccaceae</taxon>
        <taxon>Pseudohalocynthiibacter</taxon>
    </lineage>
</organism>
<comment type="caution">
    <text evidence="2">The sequence shown here is derived from an EMBL/GenBank/DDBJ whole genome shotgun (WGS) entry which is preliminary data.</text>
</comment>
<feature type="transmembrane region" description="Helical" evidence="1">
    <location>
        <begin position="123"/>
        <end position="141"/>
    </location>
</feature>
<proteinExistence type="predicted"/>
<feature type="transmembrane region" description="Helical" evidence="1">
    <location>
        <begin position="81"/>
        <end position="103"/>
    </location>
</feature>
<sequence length="142" mass="15450">MFWFALFIGAILFLIAAIHLIWAFRIWWPGGDEESLARSVAGFRNIRKMPSALQCGAVSFAMVGAAAAVIYLGAGSPFGGSVWLQTLCALIAAVFLTRGVLGFTQFWAGLTPEFPFRTLDRKYYSPLCILLGVGIVMILILG</sequence>
<keyword evidence="1" id="KW-0472">Membrane</keyword>